<dbReference type="OrthoDB" id="448573at2759"/>
<dbReference type="InterPro" id="IPR000462">
    <property type="entry name" value="CDP-OH_P_trans"/>
</dbReference>
<dbReference type="GO" id="GO:0016020">
    <property type="term" value="C:membrane"/>
    <property type="evidence" value="ECO:0007669"/>
    <property type="project" value="InterPro"/>
</dbReference>
<gene>
    <name evidence="1" type="ORF">KIPB_012778</name>
</gene>
<name>A0A9K3DA74_9EUKA</name>
<dbReference type="EMBL" id="BDIP01005777">
    <property type="protein sequence ID" value="GIQ90113.1"/>
    <property type="molecule type" value="Genomic_DNA"/>
</dbReference>
<sequence>GAHGISIIGMLWAVFFDWTDGILARQPGRKSKRSKVYQRLGAQLDSQIDIISFGVCPAVFLLSLGHGSIYYMPGASIFLATAALRLSYFSLSLSLS</sequence>
<keyword evidence="2" id="KW-1185">Reference proteome</keyword>
<evidence type="ECO:0000313" key="2">
    <source>
        <dbReference type="Proteomes" id="UP000265618"/>
    </source>
</evidence>
<feature type="non-terminal residue" evidence="1">
    <location>
        <position position="1"/>
    </location>
</feature>
<evidence type="ECO:0008006" key="3">
    <source>
        <dbReference type="Google" id="ProtNLM"/>
    </source>
</evidence>
<accession>A0A9K3DA74</accession>
<dbReference type="Proteomes" id="UP000265618">
    <property type="component" value="Unassembled WGS sequence"/>
</dbReference>
<dbReference type="GO" id="GO:0016780">
    <property type="term" value="F:phosphotransferase activity, for other substituted phosphate groups"/>
    <property type="evidence" value="ECO:0007669"/>
    <property type="project" value="InterPro"/>
</dbReference>
<reference evidence="1 2" key="1">
    <citation type="journal article" date="2018" name="PLoS ONE">
        <title>The draft genome of Kipferlia bialata reveals reductive genome evolution in fornicate parasites.</title>
        <authorList>
            <person name="Tanifuji G."/>
            <person name="Takabayashi S."/>
            <person name="Kume K."/>
            <person name="Takagi M."/>
            <person name="Nakayama T."/>
            <person name="Kamikawa R."/>
            <person name="Inagaki Y."/>
            <person name="Hashimoto T."/>
        </authorList>
    </citation>
    <scope>NUCLEOTIDE SEQUENCE [LARGE SCALE GENOMIC DNA]</scope>
    <source>
        <strain evidence="1">NY0173</strain>
    </source>
</reference>
<proteinExistence type="predicted"/>
<feature type="non-terminal residue" evidence="1">
    <location>
        <position position="96"/>
    </location>
</feature>
<dbReference type="AlphaFoldDB" id="A0A9K3DA74"/>
<protein>
    <recommendedName>
        <fullName evidence="3">CDP-alcohol phosphatidyltransferase</fullName>
    </recommendedName>
</protein>
<dbReference type="Pfam" id="PF01066">
    <property type="entry name" value="CDP-OH_P_transf"/>
    <property type="match status" value="1"/>
</dbReference>
<dbReference type="Gene3D" id="1.20.120.1760">
    <property type="match status" value="1"/>
</dbReference>
<dbReference type="GO" id="GO:0008654">
    <property type="term" value="P:phospholipid biosynthetic process"/>
    <property type="evidence" value="ECO:0007669"/>
    <property type="project" value="InterPro"/>
</dbReference>
<comment type="caution">
    <text evidence="1">The sequence shown here is derived from an EMBL/GenBank/DDBJ whole genome shotgun (WGS) entry which is preliminary data.</text>
</comment>
<organism evidence="1 2">
    <name type="scientific">Kipferlia bialata</name>
    <dbReference type="NCBI Taxonomy" id="797122"/>
    <lineage>
        <taxon>Eukaryota</taxon>
        <taxon>Metamonada</taxon>
        <taxon>Carpediemonas-like organisms</taxon>
        <taxon>Kipferlia</taxon>
    </lineage>
</organism>
<evidence type="ECO:0000313" key="1">
    <source>
        <dbReference type="EMBL" id="GIQ90113.1"/>
    </source>
</evidence>
<dbReference type="InterPro" id="IPR043130">
    <property type="entry name" value="CDP-OH_PTrfase_TM_dom"/>
</dbReference>